<protein>
    <submittedName>
        <fullName evidence="1">Uncharacterized protein</fullName>
    </submittedName>
</protein>
<proteinExistence type="predicted"/>
<dbReference type="AlphaFoldDB" id="A0AAD6CRZ6"/>
<evidence type="ECO:0000313" key="2">
    <source>
        <dbReference type="Proteomes" id="UP001220324"/>
    </source>
</evidence>
<reference evidence="1 2" key="1">
    <citation type="journal article" date="2023" name="IMA Fungus">
        <title>Comparative genomic study of the Penicillium genus elucidates a diverse pangenome and 15 lateral gene transfer events.</title>
        <authorList>
            <person name="Petersen C."/>
            <person name="Sorensen T."/>
            <person name="Nielsen M.R."/>
            <person name="Sondergaard T.E."/>
            <person name="Sorensen J.L."/>
            <person name="Fitzpatrick D.A."/>
            <person name="Frisvad J.C."/>
            <person name="Nielsen K.L."/>
        </authorList>
    </citation>
    <scope>NUCLEOTIDE SEQUENCE [LARGE SCALE GENOMIC DNA]</scope>
    <source>
        <strain evidence="1 2">IBT 35679</strain>
    </source>
</reference>
<organism evidence="1 2">
    <name type="scientific">Penicillium frequentans</name>
    <dbReference type="NCBI Taxonomy" id="3151616"/>
    <lineage>
        <taxon>Eukaryota</taxon>
        <taxon>Fungi</taxon>
        <taxon>Dikarya</taxon>
        <taxon>Ascomycota</taxon>
        <taxon>Pezizomycotina</taxon>
        <taxon>Eurotiomycetes</taxon>
        <taxon>Eurotiomycetidae</taxon>
        <taxon>Eurotiales</taxon>
        <taxon>Aspergillaceae</taxon>
        <taxon>Penicillium</taxon>
    </lineage>
</organism>
<accession>A0AAD6CRZ6</accession>
<evidence type="ECO:0000313" key="1">
    <source>
        <dbReference type="EMBL" id="KAJ5537680.1"/>
    </source>
</evidence>
<keyword evidence="2" id="KW-1185">Reference proteome</keyword>
<sequence length="314" mass="36238">MPLDQLTQGENPSDKDVEHNLGLKQARNTPSIPLCSINWQEAKIIVKETLARSLAACGQDVNPSAQAVAKTEGRLCDLDLGYPPDIEIFDQLSFEGTDWRMVLNNLYWRSFRQATMWEVFLRLLREDLVSAEALTYPMDLHTPTMGTYTVSQILSCYQFFVDQSREESQNTFPSQSGEWTTDRDWLATVIVRSALNLRNVVDAITQSQILGKLDKDQYFKCRFKDPEFELHQDVRERQGPMTPDGKVPPSRNTFIFWLPHGLTDMMDVRNERMDRCFQRAIKIEEAFRQIEKPPVGILMLNLQPLRIQAHNLDV</sequence>
<gene>
    <name evidence="1" type="ORF">N7494_007159</name>
</gene>
<dbReference type="Proteomes" id="UP001220324">
    <property type="component" value="Unassembled WGS sequence"/>
</dbReference>
<name>A0AAD6CRZ6_9EURO</name>
<comment type="caution">
    <text evidence="1">The sequence shown here is derived from an EMBL/GenBank/DDBJ whole genome shotgun (WGS) entry which is preliminary data.</text>
</comment>
<dbReference type="EMBL" id="JAQIZZ010000006">
    <property type="protein sequence ID" value="KAJ5537680.1"/>
    <property type="molecule type" value="Genomic_DNA"/>
</dbReference>